<reference evidence="6 7" key="1">
    <citation type="submission" date="2021-04" db="EMBL/GenBank/DDBJ databases">
        <title>Whole genome sequence of Jiella sp. KSK16Y-1.</title>
        <authorList>
            <person name="Tuo L."/>
        </authorList>
    </citation>
    <scope>NUCLEOTIDE SEQUENCE [LARGE SCALE GENOMIC DNA]</scope>
    <source>
        <strain evidence="6 7">KSK16Y-1</strain>
    </source>
</reference>
<accession>A0ABS4BB87</accession>
<sequence>MREIRRFFRPIRERWRNYRNSKLADSSFQRGAANFWLTRNIARRNSRRLFDLVAGFVYSQALAAGVELDLFDHLSRGPRTLAEIAAATGLTQDSARRLLLALEAIDLIEIDDSEDEIVYALGSLGAALVANPGAKAMIRHHRDVYHDLGDPVALLKGENKDTRLSKLWPYAAAPGGTPPEGADVAAYTDLMAQSQDLVAEEVLASYDLSWAERMLDLGGGDGRFLRKVAERHPDIELHLLDLPEVAKIAKTRIGDTRFGRRIHVHEGNFFEDPYPEGKFDLVSLVRILHDHDDAEAVALLTRAREALHPGGVVMVAEPMAGSRDSAAIAHTYFGFYLLAMGRGRPRTPDEIGRLMNAAGLSRVREITTAMPVAASIVTGEIPRRNVSFT</sequence>
<keyword evidence="3" id="KW-0949">S-adenosyl-L-methionine</keyword>
<evidence type="ECO:0000256" key="1">
    <source>
        <dbReference type="ARBA" id="ARBA00022603"/>
    </source>
</evidence>
<dbReference type="PROSITE" id="PS51683">
    <property type="entry name" value="SAM_OMT_II"/>
    <property type="match status" value="1"/>
</dbReference>
<feature type="domain" description="O-methyltransferase dimerisation" evidence="5">
    <location>
        <begin position="51"/>
        <end position="130"/>
    </location>
</feature>
<dbReference type="InterPro" id="IPR001077">
    <property type="entry name" value="COMT_C"/>
</dbReference>
<dbReference type="InterPro" id="IPR036390">
    <property type="entry name" value="WH_DNA-bd_sf"/>
</dbReference>
<evidence type="ECO:0000259" key="4">
    <source>
        <dbReference type="Pfam" id="PF00891"/>
    </source>
</evidence>
<dbReference type="GO" id="GO:0008168">
    <property type="term" value="F:methyltransferase activity"/>
    <property type="evidence" value="ECO:0007669"/>
    <property type="project" value="UniProtKB-KW"/>
</dbReference>
<dbReference type="SUPFAM" id="SSF53335">
    <property type="entry name" value="S-adenosyl-L-methionine-dependent methyltransferases"/>
    <property type="match status" value="1"/>
</dbReference>
<keyword evidence="2" id="KW-0808">Transferase</keyword>
<dbReference type="CDD" id="cd02440">
    <property type="entry name" value="AdoMet_MTases"/>
    <property type="match status" value="1"/>
</dbReference>
<dbReference type="InterPro" id="IPR036388">
    <property type="entry name" value="WH-like_DNA-bd_sf"/>
</dbReference>
<dbReference type="PANTHER" id="PTHR43712:SF2">
    <property type="entry name" value="O-METHYLTRANSFERASE CICE"/>
    <property type="match status" value="1"/>
</dbReference>
<comment type="caution">
    <text evidence="6">The sequence shown here is derived from an EMBL/GenBank/DDBJ whole genome shotgun (WGS) entry which is preliminary data.</text>
</comment>
<dbReference type="InterPro" id="IPR029063">
    <property type="entry name" value="SAM-dependent_MTases_sf"/>
</dbReference>
<gene>
    <name evidence="6" type="ORF">J6595_00230</name>
</gene>
<dbReference type="Gene3D" id="3.40.50.150">
    <property type="entry name" value="Vaccinia Virus protein VP39"/>
    <property type="match status" value="1"/>
</dbReference>
<evidence type="ECO:0000256" key="2">
    <source>
        <dbReference type="ARBA" id="ARBA00022679"/>
    </source>
</evidence>
<protein>
    <submittedName>
        <fullName evidence="6">Methyltransferase domain-containing protein</fullName>
    </submittedName>
</protein>
<evidence type="ECO:0000259" key="5">
    <source>
        <dbReference type="Pfam" id="PF08100"/>
    </source>
</evidence>
<dbReference type="SUPFAM" id="SSF46785">
    <property type="entry name" value="Winged helix' DNA-binding domain"/>
    <property type="match status" value="1"/>
</dbReference>
<evidence type="ECO:0000313" key="7">
    <source>
        <dbReference type="Proteomes" id="UP000678276"/>
    </source>
</evidence>
<proteinExistence type="predicted"/>
<dbReference type="PIRSF" id="PIRSF005739">
    <property type="entry name" value="O-mtase"/>
    <property type="match status" value="1"/>
</dbReference>
<keyword evidence="7" id="KW-1185">Reference proteome</keyword>
<dbReference type="InterPro" id="IPR016461">
    <property type="entry name" value="COMT-like"/>
</dbReference>
<name>A0ABS4BB87_9HYPH</name>
<dbReference type="PANTHER" id="PTHR43712">
    <property type="entry name" value="PUTATIVE (AFU_ORTHOLOGUE AFUA_4G14580)-RELATED"/>
    <property type="match status" value="1"/>
</dbReference>
<dbReference type="GO" id="GO:0032259">
    <property type="term" value="P:methylation"/>
    <property type="evidence" value="ECO:0007669"/>
    <property type="project" value="UniProtKB-KW"/>
</dbReference>
<dbReference type="Gene3D" id="1.10.10.10">
    <property type="entry name" value="Winged helix-like DNA-binding domain superfamily/Winged helix DNA-binding domain"/>
    <property type="match status" value="1"/>
</dbReference>
<dbReference type="InterPro" id="IPR012967">
    <property type="entry name" value="COMT_dimerisation"/>
</dbReference>
<dbReference type="Proteomes" id="UP000678276">
    <property type="component" value="Unassembled WGS sequence"/>
</dbReference>
<dbReference type="Pfam" id="PF08100">
    <property type="entry name" value="Dimerisation"/>
    <property type="match status" value="1"/>
</dbReference>
<organism evidence="6 7">
    <name type="scientific">Jiella mangrovi</name>
    <dbReference type="NCBI Taxonomy" id="2821407"/>
    <lineage>
        <taxon>Bacteria</taxon>
        <taxon>Pseudomonadati</taxon>
        <taxon>Pseudomonadota</taxon>
        <taxon>Alphaproteobacteria</taxon>
        <taxon>Hyphomicrobiales</taxon>
        <taxon>Aurantimonadaceae</taxon>
        <taxon>Jiella</taxon>
    </lineage>
</organism>
<feature type="domain" description="O-methyltransferase C-terminal" evidence="4">
    <location>
        <begin position="184"/>
        <end position="360"/>
    </location>
</feature>
<dbReference type="EMBL" id="JAGJCF010000001">
    <property type="protein sequence ID" value="MBP0614013.1"/>
    <property type="molecule type" value="Genomic_DNA"/>
</dbReference>
<dbReference type="Pfam" id="PF00891">
    <property type="entry name" value="Methyltransf_2"/>
    <property type="match status" value="1"/>
</dbReference>
<keyword evidence="1 6" id="KW-0489">Methyltransferase</keyword>
<evidence type="ECO:0000256" key="3">
    <source>
        <dbReference type="ARBA" id="ARBA00022691"/>
    </source>
</evidence>
<evidence type="ECO:0000313" key="6">
    <source>
        <dbReference type="EMBL" id="MBP0614013.1"/>
    </source>
</evidence>
<dbReference type="RefSeq" id="WP_209592425.1">
    <property type="nucleotide sequence ID" value="NZ_JAGJCF010000001.1"/>
</dbReference>